<dbReference type="Proteomes" id="UP001556367">
    <property type="component" value="Unassembled WGS sequence"/>
</dbReference>
<evidence type="ECO:0000313" key="3">
    <source>
        <dbReference type="Proteomes" id="UP001556367"/>
    </source>
</evidence>
<proteinExistence type="predicted"/>
<sequence length="246" mass="25971">MDVFDRFTAKASDPVIEPMLQLVPDPFDSYGPPQAEDQIFSILPPLSIMSNTPSSAPSPLSQTPERDGFQQLPAVAGPTAPSWIPSSIAFPSDDTSDLASSPSSSSTRTPTSSPPRSLSPSAPVPHRHSTFPAGVSGHHPRKSDSKLRSVLSVIDESQTPQHQRPREGSGSGSGLPISRSASAPVIQNGDASCHTPLDEQISSPVNGDDESTPRHSMAFDSESPTEQVAQKVVRVPDDAINIPLPT</sequence>
<organism evidence="2 3">
    <name type="scientific">Hohenbuehelia grisea</name>
    <dbReference type="NCBI Taxonomy" id="104357"/>
    <lineage>
        <taxon>Eukaryota</taxon>
        <taxon>Fungi</taxon>
        <taxon>Dikarya</taxon>
        <taxon>Basidiomycota</taxon>
        <taxon>Agaricomycotina</taxon>
        <taxon>Agaricomycetes</taxon>
        <taxon>Agaricomycetidae</taxon>
        <taxon>Agaricales</taxon>
        <taxon>Pleurotineae</taxon>
        <taxon>Pleurotaceae</taxon>
        <taxon>Hohenbuehelia</taxon>
    </lineage>
</organism>
<evidence type="ECO:0000256" key="1">
    <source>
        <dbReference type="SAM" id="MobiDB-lite"/>
    </source>
</evidence>
<keyword evidence="3" id="KW-1185">Reference proteome</keyword>
<protein>
    <submittedName>
        <fullName evidence="2">Uncharacterized protein</fullName>
    </submittedName>
</protein>
<accession>A0ABR3J1Q3</accession>
<feature type="compositionally biased region" description="Polar residues" evidence="1">
    <location>
        <begin position="48"/>
        <end position="63"/>
    </location>
</feature>
<feature type="compositionally biased region" description="Low complexity" evidence="1">
    <location>
        <begin position="91"/>
        <end position="121"/>
    </location>
</feature>
<feature type="region of interest" description="Disordered" evidence="1">
    <location>
        <begin position="45"/>
        <end position="229"/>
    </location>
</feature>
<evidence type="ECO:0000313" key="2">
    <source>
        <dbReference type="EMBL" id="KAL0949567.1"/>
    </source>
</evidence>
<dbReference type="EMBL" id="JASNQZ010000012">
    <property type="protein sequence ID" value="KAL0949567.1"/>
    <property type="molecule type" value="Genomic_DNA"/>
</dbReference>
<comment type="caution">
    <text evidence="2">The sequence shown here is derived from an EMBL/GenBank/DDBJ whole genome shotgun (WGS) entry which is preliminary data.</text>
</comment>
<reference evidence="3" key="1">
    <citation type="submission" date="2024-06" db="EMBL/GenBank/DDBJ databases">
        <title>Multi-omics analyses provide insights into the biosynthesis of the anticancer antibiotic pleurotin in Hohenbuehelia grisea.</title>
        <authorList>
            <person name="Weaver J.A."/>
            <person name="Alberti F."/>
        </authorList>
    </citation>
    <scope>NUCLEOTIDE SEQUENCE [LARGE SCALE GENOMIC DNA]</scope>
    <source>
        <strain evidence="3">T-177</strain>
    </source>
</reference>
<gene>
    <name evidence="2" type="ORF">HGRIS_009616</name>
</gene>
<name>A0ABR3J1Q3_9AGAR</name>